<evidence type="ECO:0000313" key="2">
    <source>
        <dbReference type="EMBL" id="ABO36561.1"/>
    </source>
</evidence>
<dbReference type="AlphaFoldDB" id="F2Q670"/>
<accession>F2Q670</accession>
<proteinExistence type="predicted"/>
<reference evidence="2" key="1">
    <citation type="journal article" date="2011" name="Nat. Commun.">
        <title>The IncP-1 plasmid backbone adapts to different host bacterial species and evolves through homologous recombination.</title>
        <authorList>
            <person name="Norberg P."/>
            <person name="Bergstrom M."/>
            <person name="Jethava V."/>
            <person name="Dubhashi D."/>
            <person name="Hermansson M."/>
        </authorList>
    </citation>
    <scope>NUCLEOTIDE SEQUENCE</scope>
    <source>
        <plasmid evidence="2">pMCBF6</plasmid>
    </source>
</reference>
<evidence type="ECO:0000256" key="1">
    <source>
        <dbReference type="SAM" id="MobiDB-lite"/>
    </source>
</evidence>
<organism evidence="2">
    <name type="scientific">uncultured bacterium pMCBF6</name>
    <dbReference type="NCBI Taxonomy" id="429581"/>
    <lineage>
        <taxon>Bacteria</taxon>
        <taxon>environmental samples</taxon>
    </lineage>
</organism>
<sequence length="159" mass="17645">MPTTQRVNTSMARVRYGRPIGCRSRSSTTIRSMTVWSICTCSSGAETGGGTPPTPCRMRDASWPSRSRVVLSGSRLAIRNATVLRAGIRSFCSLHTRATSRWNAAKLRFCLVRKRFCSSSRMIRSTDSGKRPLPLPPLDCPRAKSVTSPEPCRARRIRT</sequence>
<feature type="region of interest" description="Disordered" evidence="1">
    <location>
        <begin position="124"/>
        <end position="159"/>
    </location>
</feature>
<keyword evidence="2" id="KW-0614">Plasmid</keyword>
<dbReference type="EMBL" id="EF107516">
    <property type="protein sequence ID" value="ABO36561.1"/>
    <property type="molecule type" value="Genomic_DNA"/>
</dbReference>
<protein>
    <submittedName>
        <fullName evidence="2">Putative transposase</fullName>
    </submittedName>
</protein>
<name>F2Q670_9BACT</name>
<geneLocation type="plasmid" evidence="2">
    <name>pMCBF6</name>
</geneLocation>